<dbReference type="EMBL" id="LGRX02014327">
    <property type="protein sequence ID" value="KAK3264836.1"/>
    <property type="molecule type" value="Genomic_DNA"/>
</dbReference>
<reference evidence="1 2" key="1">
    <citation type="journal article" date="2015" name="Genome Biol. Evol.">
        <title>Comparative Genomics of a Bacterivorous Green Alga Reveals Evolutionary Causalities and Consequences of Phago-Mixotrophic Mode of Nutrition.</title>
        <authorList>
            <person name="Burns J.A."/>
            <person name="Paasch A."/>
            <person name="Narechania A."/>
            <person name="Kim E."/>
        </authorList>
    </citation>
    <scope>NUCLEOTIDE SEQUENCE [LARGE SCALE GENOMIC DNA]</scope>
    <source>
        <strain evidence="1 2">PLY_AMNH</strain>
    </source>
</reference>
<proteinExistence type="predicted"/>
<gene>
    <name evidence="1" type="ORF">CYMTET_26445</name>
</gene>
<organism evidence="1 2">
    <name type="scientific">Cymbomonas tetramitiformis</name>
    <dbReference type="NCBI Taxonomy" id="36881"/>
    <lineage>
        <taxon>Eukaryota</taxon>
        <taxon>Viridiplantae</taxon>
        <taxon>Chlorophyta</taxon>
        <taxon>Pyramimonadophyceae</taxon>
        <taxon>Pyramimonadales</taxon>
        <taxon>Pyramimonadaceae</taxon>
        <taxon>Cymbomonas</taxon>
    </lineage>
</organism>
<protein>
    <submittedName>
        <fullName evidence="1">Uncharacterized protein</fullName>
    </submittedName>
</protein>
<dbReference type="AlphaFoldDB" id="A0AAE0FRT2"/>
<evidence type="ECO:0000313" key="1">
    <source>
        <dbReference type="EMBL" id="KAK3264836.1"/>
    </source>
</evidence>
<accession>A0AAE0FRT2</accession>
<evidence type="ECO:0000313" key="2">
    <source>
        <dbReference type="Proteomes" id="UP001190700"/>
    </source>
</evidence>
<dbReference type="Proteomes" id="UP001190700">
    <property type="component" value="Unassembled WGS sequence"/>
</dbReference>
<sequence length="175" mass="19206">MKRKGNNQSILKTCRGRKPQQSDYRDLAEVKLAETEVGKVEMDLAEVGKVEVDLADLGKVEVGKVEVDLAEVDLAEVGKVEVGKVEVDLAEVVKKYPCKLQCQQLAAVKLVEVDVAEVDFAEVDVVKVETMLPVGPTKTGKYLLLGFSSRTKAVPCVKLFRHMQHALLHIAHSAL</sequence>
<comment type="caution">
    <text evidence="1">The sequence shown here is derived from an EMBL/GenBank/DDBJ whole genome shotgun (WGS) entry which is preliminary data.</text>
</comment>
<keyword evidence="2" id="KW-1185">Reference proteome</keyword>
<name>A0AAE0FRT2_9CHLO</name>